<reference evidence="1 2" key="1">
    <citation type="submission" date="2022-05" db="EMBL/GenBank/DDBJ databases">
        <title>Flavobacterium sp., isolated from activated sludge.</title>
        <authorList>
            <person name="Ran Q."/>
        </authorList>
    </citation>
    <scope>NUCLEOTIDE SEQUENCE [LARGE SCALE GENOMIC DNA]</scope>
    <source>
        <strain evidence="1 2">HXWNR70</strain>
    </source>
</reference>
<protein>
    <submittedName>
        <fullName evidence="1">Uncharacterized protein</fullName>
    </submittedName>
</protein>
<organism evidence="1 2">
    <name type="scientific">Flavobacterium luminosum</name>
    <dbReference type="NCBI Taxonomy" id="2949086"/>
    <lineage>
        <taxon>Bacteria</taxon>
        <taxon>Pseudomonadati</taxon>
        <taxon>Bacteroidota</taxon>
        <taxon>Flavobacteriia</taxon>
        <taxon>Flavobacteriales</taxon>
        <taxon>Flavobacteriaceae</taxon>
        <taxon>Flavobacterium</taxon>
    </lineage>
</organism>
<keyword evidence="2" id="KW-1185">Reference proteome</keyword>
<dbReference type="Proteomes" id="UP001317191">
    <property type="component" value="Unassembled WGS sequence"/>
</dbReference>
<sequence>MTKRLITFIIILIPIIALSQSNILLIEKNFKGVIFPNTYKNSAFKFIEESKRFTPTKEEIQSFENSLRKNLAGINKNRLNQKYKCPVIHRNLRKYVRQYLGFIDDSGKRYLLVNFLWEKSIEPESEYRTDLANWEKHWQVWFDGCSHYWNIKYYIESESLFDLQINGSS</sequence>
<name>A0ABT0TRG7_9FLAO</name>
<evidence type="ECO:0000313" key="1">
    <source>
        <dbReference type="EMBL" id="MCL9810078.1"/>
    </source>
</evidence>
<proteinExistence type="predicted"/>
<dbReference type="RefSeq" id="WP_250593467.1">
    <property type="nucleotide sequence ID" value="NZ_JAMLJM010000012.1"/>
</dbReference>
<gene>
    <name evidence="1" type="ORF">NAT50_12000</name>
</gene>
<dbReference type="EMBL" id="JAMLJM010000012">
    <property type="protein sequence ID" value="MCL9810078.1"/>
    <property type="molecule type" value="Genomic_DNA"/>
</dbReference>
<accession>A0ABT0TRG7</accession>
<evidence type="ECO:0000313" key="2">
    <source>
        <dbReference type="Proteomes" id="UP001317191"/>
    </source>
</evidence>
<comment type="caution">
    <text evidence="1">The sequence shown here is derived from an EMBL/GenBank/DDBJ whole genome shotgun (WGS) entry which is preliminary data.</text>
</comment>